<dbReference type="Proteomes" id="UP000824120">
    <property type="component" value="Chromosome 10"/>
</dbReference>
<evidence type="ECO:0000313" key="2">
    <source>
        <dbReference type="Proteomes" id="UP000824120"/>
    </source>
</evidence>
<name>A0A9J5X031_SOLCO</name>
<protein>
    <submittedName>
        <fullName evidence="1">Uncharacterized protein</fullName>
    </submittedName>
</protein>
<dbReference type="EMBL" id="JACXVP010000010">
    <property type="protein sequence ID" value="KAG5581411.1"/>
    <property type="molecule type" value="Genomic_DNA"/>
</dbReference>
<organism evidence="1 2">
    <name type="scientific">Solanum commersonii</name>
    <name type="common">Commerson's wild potato</name>
    <name type="synonym">Commerson's nightshade</name>
    <dbReference type="NCBI Taxonomy" id="4109"/>
    <lineage>
        <taxon>Eukaryota</taxon>
        <taxon>Viridiplantae</taxon>
        <taxon>Streptophyta</taxon>
        <taxon>Embryophyta</taxon>
        <taxon>Tracheophyta</taxon>
        <taxon>Spermatophyta</taxon>
        <taxon>Magnoliopsida</taxon>
        <taxon>eudicotyledons</taxon>
        <taxon>Gunneridae</taxon>
        <taxon>Pentapetalae</taxon>
        <taxon>asterids</taxon>
        <taxon>lamiids</taxon>
        <taxon>Solanales</taxon>
        <taxon>Solanaceae</taxon>
        <taxon>Solanoideae</taxon>
        <taxon>Solaneae</taxon>
        <taxon>Solanum</taxon>
    </lineage>
</organism>
<comment type="caution">
    <text evidence="1">The sequence shown here is derived from an EMBL/GenBank/DDBJ whole genome shotgun (WGS) entry which is preliminary data.</text>
</comment>
<keyword evidence="2" id="KW-1185">Reference proteome</keyword>
<sequence>MSTHSLGHQSSGLGFTTSFSGKPKRHGYFNRIFDPLPSRLLILEQLVEYVLSAYRQRFLAMLMLQLLRSFQHFCSFLHLSPFKKGVSNIATQESIMSAHNKIQFTFARINCVLKDSSCVTPLPKILMLVILVACASSSSTKSI</sequence>
<dbReference type="AlphaFoldDB" id="A0A9J5X031"/>
<proteinExistence type="predicted"/>
<evidence type="ECO:0000313" key="1">
    <source>
        <dbReference type="EMBL" id="KAG5581411.1"/>
    </source>
</evidence>
<gene>
    <name evidence="1" type="ORF">H5410_052038</name>
</gene>
<reference evidence="1 2" key="1">
    <citation type="submission" date="2020-09" db="EMBL/GenBank/DDBJ databases">
        <title>De no assembly of potato wild relative species, Solanum commersonii.</title>
        <authorList>
            <person name="Cho K."/>
        </authorList>
    </citation>
    <scope>NUCLEOTIDE SEQUENCE [LARGE SCALE GENOMIC DNA]</scope>
    <source>
        <strain evidence="1">LZ3.2</strain>
        <tissue evidence="1">Leaf</tissue>
    </source>
</reference>
<accession>A0A9J5X031</accession>